<keyword evidence="10" id="KW-0406">Ion transport</keyword>
<gene>
    <name evidence="10 11" type="primary">crcB</name>
    <name evidence="10" type="synonym">fluC</name>
    <name evidence="11" type="ORF">ACE1CI_30435</name>
</gene>
<dbReference type="Pfam" id="PF02537">
    <property type="entry name" value="CRCB"/>
    <property type="match status" value="1"/>
</dbReference>
<comment type="activity regulation">
    <text evidence="10">Na(+) is not transported, but it plays an essential structural role and its presence is essential for fluoride channel function.</text>
</comment>
<feature type="transmembrane region" description="Helical" evidence="10">
    <location>
        <begin position="107"/>
        <end position="130"/>
    </location>
</feature>
<name>A0ABV4XZT8_9CYAN</name>
<feature type="transmembrane region" description="Helical" evidence="10">
    <location>
        <begin position="7"/>
        <end position="26"/>
    </location>
</feature>
<keyword evidence="4 10" id="KW-1133">Transmembrane helix</keyword>
<evidence type="ECO:0000256" key="2">
    <source>
        <dbReference type="ARBA" id="ARBA00022475"/>
    </source>
</evidence>
<keyword evidence="2 10" id="KW-1003">Cell membrane</keyword>
<keyword evidence="3 10" id="KW-0812">Transmembrane</keyword>
<evidence type="ECO:0000256" key="7">
    <source>
        <dbReference type="ARBA" id="ARBA00035120"/>
    </source>
</evidence>
<evidence type="ECO:0000256" key="3">
    <source>
        <dbReference type="ARBA" id="ARBA00022692"/>
    </source>
</evidence>
<evidence type="ECO:0000313" key="12">
    <source>
        <dbReference type="Proteomes" id="UP001576784"/>
    </source>
</evidence>
<dbReference type="HAMAP" id="MF_00454">
    <property type="entry name" value="FluC"/>
    <property type="match status" value="1"/>
</dbReference>
<evidence type="ECO:0000256" key="5">
    <source>
        <dbReference type="ARBA" id="ARBA00023136"/>
    </source>
</evidence>
<comment type="caution">
    <text evidence="11">The sequence shown here is derived from an EMBL/GenBank/DDBJ whole genome shotgun (WGS) entry which is preliminary data.</text>
</comment>
<comment type="catalytic activity">
    <reaction evidence="8">
        <text>fluoride(in) = fluoride(out)</text>
        <dbReference type="Rhea" id="RHEA:76159"/>
        <dbReference type="ChEBI" id="CHEBI:17051"/>
    </reaction>
    <physiologicalReaction direction="left-to-right" evidence="8">
        <dbReference type="Rhea" id="RHEA:76160"/>
    </physiologicalReaction>
</comment>
<comment type="function">
    <text evidence="9 10">Fluoride-specific ion channel. Important for reducing fluoride concentration in the cell, thus reducing its toxicity.</text>
</comment>
<comment type="similarity">
    <text evidence="7 10">Belongs to the fluoride channel Fluc/FEX (TC 1.A.43) family.</text>
</comment>
<evidence type="ECO:0000256" key="6">
    <source>
        <dbReference type="ARBA" id="ARBA00023303"/>
    </source>
</evidence>
<sequence length="139" mass="15242">MQNSFNRTILAISVGAIPGAIGRYLIAELTKDLIGKDYAFYATFFINVTGCFIIALFYTLNERKFRSIPIEYRLAIATGFCGAYTTFSTYGLETVLQIDKGATTVALIYWLGSIMLGMVAVKLGVILGSLNSNYEGFDS</sequence>
<proteinExistence type="inferred from homology"/>
<feature type="transmembrane region" description="Helical" evidence="10">
    <location>
        <begin position="70"/>
        <end position="87"/>
    </location>
</feature>
<feature type="binding site" evidence="10">
    <location>
        <position position="82"/>
    </location>
    <ligand>
        <name>Na(+)</name>
        <dbReference type="ChEBI" id="CHEBI:29101"/>
        <note>structural</note>
    </ligand>
</feature>
<protein>
    <recommendedName>
        <fullName evidence="10">Fluoride-specific ion channel FluC</fullName>
    </recommendedName>
</protein>
<reference evidence="11 12" key="1">
    <citation type="submission" date="2024-09" db="EMBL/GenBank/DDBJ databases">
        <title>Floridaenema gen nov. (Aerosakkonemataceae, Aerosakkonematales ord. nov., Cyanobacteria) from benthic tropical and subtropical fresh waters, with the description of four new species.</title>
        <authorList>
            <person name="Moretto J.A."/>
            <person name="Berthold D.E."/>
            <person name="Lefler F.W."/>
            <person name="Huang I.-S."/>
            <person name="Laughinghouse H. IV."/>
        </authorList>
    </citation>
    <scope>NUCLEOTIDE SEQUENCE [LARGE SCALE GENOMIC DNA]</scope>
    <source>
        <strain evidence="11 12">BLCC-F50</strain>
    </source>
</reference>
<evidence type="ECO:0000256" key="10">
    <source>
        <dbReference type="HAMAP-Rule" id="MF_00454"/>
    </source>
</evidence>
<dbReference type="EMBL" id="JBHFNR010000245">
    <property type="protein sequence ID" value="MFB2897255.1"/>
    <property type="molecule type" value="Genomic_DNA"/>
</dbReference>
<keyword evidence="6 10" id="KW-0407">Ion channel</keyword>
<accession>A0ABV4XZT8</accession>
<keyword evidence="10" id="KW-0479">Metal-binding</keyword>
<evidence type="ECO:0000256" key="8">
    <source>
        <dbReference type="ARBA" id="ARBA00035585"/>
    </source>
</evidence>
<feature type="transmembrane region" description="Helical" evidence="10">
    <location>
        <begin position="38"/>
        <end position="58"/>
    </location>
</feature>
<dbReference type="RefSeq" id="WP_413266869.1">
    <property type="nucleotide sequence ID" value="NZ_JBHFNR010000245.1"/>
</dbReference>
<organism evidence="11 12">
    <name type="scientific">Floridaenema flaviceps BLCC-F50</name>
    <dbReference type="NCBI Taxonomy" id="3153642"/>
    <lineage>
        <taxon>Bacteria</taxon>
        <taxon>Bacillati</taxon>
        <taxon>Cyanobacteriota</taxon>
        <taxon>Cyanophyceae</taxon>
        <taxon>Oscillatoriophycideae</taxon>
        <taxon>Aerosakkonematales</taxon>
        <taxon>Aerosakkonemataceae</taxon>
        <taxon>Floridanema</taxon>
        <taxon>Floridanema flaviceps</taxon>
    </lineage>
</organism>
<evidence type="ECO:0000313" key="11">
    <source>
        <dbReference type="EMBL" id="MFB2897255.1"/>
    </source>
</evidence>
<dbReference type="InterPro" id="IPR003691">
    <property type="entry name" value="FluC"/>
</dbReference>
<evidence type="ECO:0000256" key="9">
    <source>
        <dbReference type="ARBA" id="ARBA00049940"/>
    </source>
</evidence>
<keyword evidence="10" id="KW-0813">Transport</keyword>
<feature type="binding site" evidence="10">
    <location>
        <position position="85"/>
    </location>
    <ligand>
        <name>Na(+)</name>
        <dbReference type="ChEBI" id="CHEBI:29101"/>
        <note>structural</note>
    </ligand>
</feature>
<evidence type="ECO:0000256" key="1">
    <source>
        <dbReference type="ARBA" id="ARBA00004651"/>
    </source>
</evidence>
<evidence type="ECO:0000256" key="4">
    <source>
        <dbReference type="ARBA" id="ARBA00022989"/>
    </source>
</evidence>
<dbReference type="PANTHER" id="PTHR28259:SF1">
    <property type="entry name" value="FLUORIDE EXPORT PROTEIN 1-RELATED"/>
    <property type="match status" value="1"/>
</dbReference>
<dbReference type="PANTHER" id="PTHR28259">
    <property type="entry name" value="FLUORIDE EXPORT PROTEIN 1-RELATED"/>
    <property type="match status" value="1"/>
</dbReference>
<dbReference type="Proteomes" id="UP001576784">
    <property type="component" value="Unassembled WGS sequence"/>
</dbReference>
<keyword evidence="10" id="KW-0915">Sodium</keyword>
<keyword evidence="5 10" id="KW-0472">Membrane</keyword>
<comment type="subcellular location">
    <subcellularLocation>
        <location evidence="1 10">Cell membrane</location>
        <topology evidence="1 10">Multi-pass membrane protein</topology>
    </subcellularLocation>
</comment>
<keyword evidence="12" id="KW-1185">Reference proteome</keyword>
<dbReference type="NCBIfam" id="TIGR00494">
    <property type="entry name" value="crcB"/>
    <property type="match status" value="1"/>
</dbReference>